<dbReference type="Proteomes" id="UP001171751">
    <property type="component" value="Unassembled WGS sequence"/>
</dbReference>
<reference evidence="1" key="1">
    <citation type="submission" date="2023-07" db="EMBL/GenBank/DDBJ databases">
        <title>Between Cages and Wild: Unraveling the Impact of Captivity on Animal Microbiomes and Antimicrobial Resistance.</title>
        <authorList>
            <person name="Schmartz G.P."/>
            <person name="Rehner J."/>
            <person name="Schuff M.J."/>
            <person name="Becker S.L."/>
            <person name="Kravczyk M."/>
            <person name="Gurevich A."/>
            <person name="Francke R."/>
            <person name="Mueller R."/>
            <person name="Keller V."/>
            <person name="Keller A."/>
        </authorList>
    </citation>
    <scope>NUCLEOTIDE SEQUENCE</scope>
    <source>
        <strain evidence="1">S39M_St_73</strain>
    </source>
</reference>
<dbReference type="InterPro" id="IPR027417">
    <property type="entry name" value="P-loop_NTPase"/>
</dbReference>
<dbReference type="SUPFAM" id="SSF52540">
    <property type="entry name" value="P-loop containing nucleoside triphosphate hydrolases"/>
    <property type="match status" value="1"/>
</dbReference>
<dbReference type="GO" id="GO:0003887">
    <property type="term" value="F:DNA-directed DNA polymerase activity"/>
    <property type="evidence" value="ECO:0007669"/>
    <property type="project" value="UniProtKB-EC"/>
</dbReference>
<accession>A0AA43ZSZ5</accession>
<sequence>MAIPVKKNQLNEDFFKRIMQKGTLGHAYLLEGPAGSGKKKFSVWLAQAIFCINKDENENPCLECYQCQRINDRQHPDIIEIKVDGAAIKVDQIRDLIMRLSKTSMEDDGQLVIIEEADKMTTGAANALLKLLEEPEEKTILLLLTTAKNRILPTIISRCQEIKFKPLSQQECYSQLVEKKIPDHSARILSYITQDIQEAQNFYEDTDFQSILSKVVSYYDYLSQKNEMALAYLQSDLMPVVNNRETQELAWEILTSIYRIELKENINSNQSLQVDDYLQYIKGKDLSLVLEGLKMFRAYVPFQSSMEYLTLKILKSSE</sequence>
<dbReference type="FunFam" id="3.40.50.300:FF:001255">
    <property type="entry name" value="DNA polymerase III subunit delta"/>
    <property type="match status" value="1"/>
</dbReference>
<dbReference type="GO" id="GO:0008408">
    <property type="term" value="F:3'-5' exonuclease activity"/>
    <property type="evidence" value="ECO:0007669"/>
    <property type="project" value="InterPro"/>
</dbReference>
<evidence type="ECO:0000313" key="1">
    <source>
        <dbReference type="EMBL" id="MDO5457503.1"/>
    </source>
</evidence>
<dbReference type="Pfam" id="PF13177">
    <property type="entry name" value="DNA_pol3_delta2"/>
    <property type="match status" value="1"/>
</dbReference>
<name>A0AA43ZSZ5_9LACT</name>
<organism evidence="1 2">
    <name type="scientific">Atopococcus tabaci</name>
    <dbReference type="NCBI Taxonomy" id="269774"/>
    <lineage>
        <taxon>Bacteria</taxon>
        <taxon>Bacillati</taxon>
        <taxon>Bacillota</taxon>
        <taxon>Bacilli</taxon>
        <taxon>Lactobacillales</taxon>
        <taxon>Carnobacteriaceae</taxon>
        <taxon>Atopococcus</taxon>
    </lineage>
</organism>
<dbReference type="AlphaFoldDB" id="A0AA43ZSZ5"/>
<keyword evidence="2" id="KW-1185">Reference proteome</keyword>
<dbReference type="InterPro" id="IPR004622">
    <property type="entry name" value="DNA_pol_HolB"/>
</dbReference>
<proteinExistence type="predicted"/>
<dbReference type="InterPro" id="IPR050238">
    <property type="entry name" value="DNA_Rep/Repair_Clamp_Loader"/>
</dbReference>
<protein>
    <submittedName>
        <fullName evidence="1">DNA polymerase III subunit delta</fullName>
        <ecNumber evidence="1">2.7.7.7</ecNumber>
    </submittedName>
</protein>
<comment type="caution">
    <text evidence="1">The sequence shown here is derived from an EMBL/GenBank/DDBJ whole genome shotgun (WGS) entry which is preliminary data.</text>
</comment>
<dbReference type="EMBL" id="JAUNQW010000013">
    <property type="protein sequence ID" value="MDO5457503.1"/>
    <property type="molecule type" value="Genomic_DNA"/>
</dbReference>
<dbReference type="PANTHER" id="PTHR11669:SF8">
    <property type="entry name" value="DNA POLYMERASE III SUBUNIT DELTA"/>
    <property type="match status" value="1"/>
</dbReference>
<evidence type="ECO:0000313" key="2">
    <source>
        <dbReference type="Proteomes" id="UP001171751"/>
    </source>
</evidence>
<keyword evidence="1" id="KW-0808">Transferase</keyword>
<dbReference type="NCBIfam" id="TIGR00678">
    <property type="entry name" value="holB"/>
    <property type="match status" value="1"/>
</dbReference>
<dbReference type="EC" id="2.7.7.7" evidence="1"/>
<dbReference type="Gene3D" id="3.40.50.300">
    <property type="entry name" value="P-loop containing nucleotide triphosphate hydrolases"/>
    <property type="match status" value="1"/>
</dbReference>
<keyword evidence="1" id="KW-0548">Nucleotidyltransferase</keyword>
<gene>
    <name evidence="1" type="primary">holB</name>
    <name evidence="1" type="ORF">Q4F26_04080</name>
</gene>
<dbReference type="PANTHER" id="PTHR11669">
    <property type="entry name" value="REPLICATION FACTOR C / DNA POLYMERASE III GAMMA-TAU SUBUNIT"/>
    <property type="match status" value="1"/>
</dbReference>
<dbReference type="GO" id="GO:0006261">
    <property type="term" value="P:DNA-templated DNA replication"/>
    <property type="evidence" value="ECO:0007669"/>
    <property type="project" value="TreeGrafter"/>
</dbReference>